<accession>A0A381DHA9</accession>
<evidence type="ECO:0000313" key="3">
    <source>
        <dbReference type="EMBL" id="SUX09897.1"/>
    </source>
</evidence>
<keyword evidence="4" id="KW-1185">Reference proteome</keyword>
<dbReference type="RefSeq" id="WP_235610042.1">
    <property type="nucleotide sequence ID" value="NZ_CP043427.1"/>
</dbReference>
<feature type="domain" description="Sulphate adenylyltransferase catalytic" evidence="2">
    <location>
        <begin position="134"/>
        <end position="341"/>
    </location>
</feature>
<dbReference type="SUPFAM" id="SSF88697">
    <property type="entry name" value="PUA domain-like"/>
    <property type="match status" value="1"/>
</dbReference>
<protein>
    <submittedName>
        <fullName evidence="3">ATP-sulfurylase family protein</fullName>
    </submittedName>
</protein>
<dbReference type="SUPFAM" id="SSF52374">
    <property type="entry name" value="Nucleotidylyl transferase"/>
    <property type="match status" value="1"/>
</dbReference>
<dbReference type="AlphaFoldDB" id="A0A381DHA9"/>
<evidence type="ECO:0000256" key="1">
    <source>
        <dbReference type="ARBA" id="ARBA00005048"/>
    </source>
</evidence>
<dbReference type="InterPro" id="IPR014729">
    <property type="entry name" value="Rossmann-like_a/b/a_fold"/>
</dbReference>
<dbReference type="STRING" id="32024.GCA_000788295_00181"/>
<dbReference type="EMBL" id="UFVD01000001">
    <property type="protein sequence ID" value="SUX09897.1"/>
    <property type="molecule type" value="Genomic_DNA"/>
</dbReference>
<dbReference type="PANTHER" id="PTHR43509:SF1">
    <property type="entry name" value="SULFATE ADENYLYLTRANSFERASE"/>
    <property type="match status" value="1"/>
</dbReference>
<dbReference type="Gene3D" id="3.40.50.620">
    <property type="entry name" value="HUPs"/>
    <property type="match status" value="1"/>
</dbReference>
<comment type="pathway">
    <text evidence="1">Sulfur metabolism; hydrogen sulfide biosynthesis; sulfite from sulfate: step 1/3.</text>
</comment>
<evidence type="ECO:0000259" key="2">
    <source>
        <dbReference type="Pfam" id="PF01747"/>
    </source>
</evidence>
<dbReference type="Gene3D" id="3.10.400.10">
    <property type="entry name" value="Sulfate adenylyltransferase"/>
    <property type="match status" value="1"/>
</dbReference>
<organism evidence="3 4">
    <name type="scientific">Campylobacter sputorum subsp. sputorum</name>
    <dbReference type="NCBI Taxonomy" id="32024"/>
    <lineage>
        <taxon>Bacteria</taxon>
        <taxon>Pseudomonadati</taxon>
        <taxon>Campylobacterota</taxon>
        <taxon>Epsilonproteobacteria</taxon>
        <taxon>Campylobacterales</taxon>
        <taxon>Campylobacteraceae</taxon>
        <taxon>Campylobacter</taxon>
    </lineage>
</organism>
<name>A0A381DHA9_9BACT</name>
<dbReference type="GO" id="GO:0004781">
    <property type="term" value="F:sulfate adenylyltransferase (ATP) activity"/>
    <property type="evidence" value="ECO:0007669"/>
    <property type="project" value="InterPro"/>
</dbReference>
<dbReference type="Proteomes" id="UP000254920">
    <property type="component" value="Unassembled WGS sequence"/>
</dbReference>
<sequence>MESKNKSININKTEYGILSLIENGILGKFTKLMNEDEAKIAISGKFKDEPSPFTYVFAPSGCEDELQNLKSKDTLELVLNDKKVGYIKVESVYKTKKEIADKSIFLVDTLKANKNLKYGKYAVSGEIRVFDTSLEETKDKIFKKIKNNNLKKISAVMLRANPIHRAHERLIRIMIDKADLVIIFLIRTLSEDKLEFDLRVKTLKYFARKYLPADKIEIVAFENTFFFKDHVDPALECIAAHNFGANKLVVGQNHGGIGMFYDGNTPHTALDIYKKELNIEIIVMPEFVYCNECKCLVSTRSCPHGAHHHIKYRTKTLRDLLYNGIMPPSILMRSDISALILSELFPNRFKDIQKIYDNLFANKGILEKHDEKDFYIALMKLYQTPIMN</sequence>
<dbReference type="GeneID" id="93090696"/>
<dbReference type="Pfam" id="PF01747">
    <property type="entry name" value="ATP-sulfurylase"/>
    <property type="match status" value="1"/>
</dbReference>
<dbReference type="InterPro" id="IPR024951">
    <property type="entry name" value="Sulfurylase_cat_dom"/>
</dbReference>
<gene>
    <name evidence="3" type="primary">sat</name>
    <name evidence="3" type="synonym">cysC</name>
    <name evidence="3" type="ORF">NCTC12475_00249</name>
</gene>
<evidence type="ECO:0000313" key="4">
    <source>
        <dbReference type="Proteomes" id="UP000254920"/>
    </source>
</evidence>
<reference evidence="3 4" key="1">
    <citation type="submission" date="2018-06" db="EMBL/GenBank/DDBJ databases">
        <authorList>
            <consortium name="Pathogen Informatics"/>
            <person name="Doyle S."/>
        </authorList>
    </citation>
    <scope>NUCLEOTIDE SEQUENCE [LARGE SCALE GENOMIC DNA]</scope>
    <source>
        <strain evidence="3 4">NCTC12475</strain>
    </source>
</reference>
<dbReference type="PANTHER" id="PTHR43509">
    <property type="match status" value="1"/>
</dbReference>
<proteinExistence type="predicted"/>
<dbReference type="InterPro" id="IPR015947">
    <property type="entry name" value="PUA-like_sf"/>
</dbReference>